<accession>A0A1C4AYY2</accession>
<sequence>MALEDYSKYFMYGGIVLLVAVTAFFYYLEKQDKTDVAGIKSYLSKDRWQGEVVNSEIESWQQLNARYGNDYFYEITFYLPGDPNIHTSKALVAPGQMHLIKKGLNIQVKVGKKGKMAIIGIDFNA</sequence>
<keyword evidence="1" id="KW-1133">Transmembrane helix</keyword>
<name>A0A1C4AYY2_9ENTR</name>
<evidence type="ECO:0000256" key="1">
    <source>
        <dbReference type="SAM" id="Phobius"/>
    </source>
</evidence>
<protein>
    <submittedName>
        <fullName evidence="2">Uncharacterized protein</fullName>
    </submittedName>
</protein>
<gene>
    <name evidence="2" type="ORF">GA0061070_100637</name>
</gene>
<proteinExistence type="predicted"/>
<evidence type="ECO:0000313" key="2">
    <source>
        <dbReference type="EMBL" id="SCB99774.1"/>
    </source>
</evidence>
<keyword evidence="1" id="KW-0812">Transmembrane</keyword>
<reference evidence="3" key="1">
    <citation type="submission" date="2016-08" db="EMBL/GenBank/DDBJ databases">
        <authorList>
            <person name="Varghese N."/>
            <person name="Submissions Spin"/>
        </authorList>
    </citation>
    <scope>NUCLEOTIDE SEQUENCE [LARGE SCALE GENOMIC DNA]</scope>
    <source>
        <strain evidence="3">REICA_142</strain>
    </source>
</reference>
<evidence type="ECO:0000313" key="3">
    <source>
        <dbReference type="Proteomes" id="UP000198515"/>
    </source>
</evidence>
<dbReference type="RefSeq" id="WP_090133976.1">
    <property type="nucleotide sequence ID" value="NZ_FMBC01000006.1"/>
</dbReference>
<keyword evidence="1" id="KW-0472">Membrane</keyword>
<dbReference type="Proteomes" id="UP000198515">
    <property type="component" value="Unassembled WGS sequence"/>
</dbReference>
<dbReference type="EMBL" id="FMBC01000006">
    <property type="protein sequence ID" value="SCB99774.1"/>
    <property type="molecule type" value="Genomic_DNA"/>
</dbReference>
<dbReference type="AlphaFoldDB" id="A0A1C4AYY2"/>
<organism evidence="2 3">
    <name type="scientific">Kosakonia oryziphila</name>
    <dbReference type="NCBI Taxonomy" id="1005667"/>
    <lineage>
        <taxon>Bacteria</taxon>
        <taxon>Pseudomonadati</taxon>
        <taxon>Pseudomonadota</taxon>
        <taxon>Gammaproteobacteria</taxon>
        <taxon>Enterobacterales</taxon>
        <taxon>Enterobacteriaceae</taxon>
        <taxon>Kosakonia</taxon>
    </lineage>
</organism>
<dbReference type="OrthoDB" id="6624398at2"/>
<keyword evidence="3" id="KW-1185">Reference proteome</keyword>
<feature type="transmembrane region" description="Helical" evidence="1">
    <location>
        <begin position="6"/>
        <end position="28"/>
    </location>
</feature>